<sequence>MTNYQDNNSIPNIDNNELFIKLPFLLLNKIIRELDEDIDRICFTLVCKRWFEYRDKYLWFNCLHLKQEIGHFDIEKNQYFSLNSFKDQFQRSFDVQSDCSLLVKETIVNIPFESGWLRPVSIIDFEKYELKSSHTKLIVVGSTATDFTLVNKDNIERLSKSNVNSIHFCRTFDIQDYEPLPSNITEIISYSDIKMSHLPLQLERLAYTGKIHQKVQISQLPQSLKFLSLPKGQSCSNEAFPSNLEVLRVYNIVKESSIIELPATLKHLKTTGYWLKKIHSLTLLQSLKLKVDNNTVFMPGDIPQSVTRLKLSKVYGDLKSIRSNDIPKGVKYIKLFGRNWNGDPTSIPSTVENIGMRPGCVLSGALPPTIKSMNIEIDGDKFNLENHYFATTNTIIVKQEEHTYTIKRLGESTFLVYGVAGDRFIAVISDWSNILSKLSKLFVYKSNSGDKK</sequence>
<dbReference type="GeneID" id="31366885"/>
<comment type="caution">
    <text evidence="1">The sequence shown here is derived from an EMBL/GenBank/DDBJ whole genome shotgun (WGS) entry which is preliminary data.</text>
</comment>
<dbReference type="FunCoup" id="D3BTC4">
    <property type="interactions" value="43"/>
</dbReference>
<dbReference type="InterPro" id="IPR051251">
    <property type="entry name" value="STK_FNIP-Repeat"/>
</dbReference>
<dbReference type="InParanoid" id="D3BTC4"/>
<evidence type="ECO:0000313" key="1">
    <source>
        <dbReference type="EMBL" id="EFA75341.1"/>
    </source>
</evidence>
<accession>D3BTC4</accession>
<organism evidence="1 2">
    <name type="scientific">Heterostelium pallidum (strain ATCC 26659 / Pp 5 / PN500)</name>
    <name type="common">Cellular slime mold</name>
    <name type="synonym">Polysphondylium pallidum</name>
    <dbReference type="NCBI Taxonomy" id="670386"/>
    <lineage>
        <taxon>Eukaryota</taxon>
        <taxon>Amoebozoa</taxon>
        <taxon>Evosea</taxon>
        <taxon>Eumycetozoa</taxon>
        <taxon>Dictyostelia</taxon>
        <taxon>Acytosteliales</taxon>
        <taxon>Acytosteliaceae</taxon>
        <taxon>Heterostelium</taxon>
    </lineage>
</organism>
<evidence type="ECO:0000313" key="2">
    <source>
        <dbReference type="Proteomes" id="UP000001396"/>
    </source>
</evidence>
<dbReference type="PANTHER" id="PTHR32134">
    <property type="entry name" value="FNIP REPEAT-CONTAINING PROTEIN"/>
    <property type="match status" value="1"/>
</dbReference>
<reference evidence="1 2" key="1">
    <citation type="journal article" date="2011" name="Genome Res.">
        <title>Phylogeny-wide analysis of social amoeba genomes highlights ancient origins for complex intercellular communication.</title>
        <authorList>
            <person name="Heidel A.J."/>
            <person name="Lawal H.M."/>
            <person name="Felder M."/>
            <person name="Schilde C."/>
            <person name="Helps N.R."/>
            <person name="Tunggal B."/>
            <person name="Rivero F."/>
            <person name="John U."/>
            <person name="Schleicher M."/>
            <person name="Eichinger L."/>
            <person name="Platzer M."/>
            <person name="Noegel A.A."/>
            <person name="Schaap P."/>
            <person name="Gloeckner G."/>
        </authorList>
    </citation>
    <scope>NUCLEOTIDE SEQUENCE [LARGE SCALE GENOMIC DNA]</scope>
    <source>
        <strain evidence="2">ATCC 26659 / Pp 5 / PN500</strain>
    </source>
</reference>
<gene>
    <name evidence="1" type="ORF">PPL_11417</name>
</gene>
<dbReference type="EMBL" id="ADBJ01000056">
    <property type="protein sequence ID" value="EFA75341.1"/>
    <property type="molecule type" value="Genomic_DNA"/>
</dbReference>
<dbReference type="AlphaFoldDB" id="D3BTC4"/>
<proteinExistence type="predicted"/>
<protein>
    <recommendedName>
        <fullName evidence="3">F-box domain-containing protein</fullName>
    </recommendedName>
</protein>
<name>D3BTC4_HETP5</name>
<keyword evidence="2" id="KW-1185">Reference proteome</keyword>
<evidence type="ECO:0008006" key="3">
    <source>
        <dbReference type="Google" id="ProtNLM"/>
    </source>
</evidence>
<dbReference type="Proteomes" id="UP000001396">
    <property type="component" value="Unassembled WGS sequence"/>
</dbReference>
<dbReference type="PANTHER" id="PTHR32134:SF169">
    <property type="entry name" value="FNIP REPEAT-CONTAINING PROTEIN-RELATED"/>
    <property type="match status" value="1"/>
</dbReference>
<dbReference type="RefSeq" id="XP_020427475.1">
    <property type="nucleotide sequence ID" value="XM_020582172.1"/>
</dbReference>